<organism evidence="2 3">
    <name type="scientific">Symbiodinium necroappetens</name>
    <dbReference type="NCBI Taxonomy" id="1628268"/>
    <lineage>
        <taxon>Eukaryota</taxon>
        <taxon>Sar</taxon>
        <taxon>Alveolata</taxon>
        <taxon>Dinophyceae</taxon>
        <taxon>Suessiales</taxon>
        <taxon>Symbiodiniaceae</taxon>
        <taxon>Symbiodinium</taxon>
    </lineage>
</organism>
<keyword evidence="3" id="KW-1185">Reference proteome</keyword>
<feature type="non-terminal residue" evidence="2">
    <location>
        <position position="1"/>
    </location>
</feature>
<feature type="region of interest" description="Disordered" evidence="1">
    <location>
        <begin position="260"/>
        <end position="324"/>
    </location>
</feature>
<dbReference type="AlphaFoldDB" id="A0A812T2F0"/>
<sequence length="739" mass="80095">TSDSRRSRVLATSEVLLLETALIEGHHDRVDRYAIGAFLFQLYARARVSDLRNISKLELDLNDGAGFIEVWIYEHKSSRLGSGAGAVLILVAPYHGLHVQPWGQAWVQAAAAVGFAFDKGHRGPILPRLASDYSWSGDATDANETTRWCRGILAQLTGGSIDETFSSHGLKATPLSWTSKAGYPERTQLILGHHSLGSTGKTQESYAREVQAQPLRDLVECIAAIRRGLFHPGRTCSGMVTQGALGSHFKFGGAGAHEFECAPPSDSAHSSVLEPAPVEIPQGSPREEAGSPTKDGEASSGCQDEVAEPQSEESESSGESEGDAVYENFGKGITQDAIPDVNMGPDLDIFQNPKTKSLHARARGSTGKLICGRSLDNMKTFEGKVFSHRWMCKQCIAGRPVRDIGALNSFLTKKQGRSVQRDRASLVNGTRAVELTGLLLVCDTCMSFRDVFSQGFNLGETPSEESLIGLIQTEGAEPSRGSIAAVRHLVFEAQTLLVSQTKALVENREAETKDLAPAERRERIKTQSQRLAGITMSGQSECSFASYELDLQHSTLIVTKSGSLIKCAILLLPSASIMPFTGAVQASVDFLMAHLHQEPAAGSRATTVQQILLADRAAWLRLSELTPDGIRRDEAGRLPLDPLWKRLETDPKVIFHLLPREGNTTGPAKRTGEHLADSEAPSPGKKQRKGKGKGKTKTQKEPANLPEELKGLSSWTKTGKRRCWGFNMQVGCPHAKVGQ</sequence>
<evidence type="ECO:0000256" key="1">
    <source>
        <dbReference type="SAM" id="MobiDB-lite"/>
    </source>
</evidence>
<evidence type="ECO:0000313" key="3">
    <source>
        <dbReference type="Proteomes" id="UP000601435"/>
    </source>
</evidence>
<feature type="compositionally biased region" description="Acidic residues" evidence="1">
    <location>
        <begin position="305"/>
        <end position="324"/>
    </location>
</feature>
<gene>
    <name evidence="2" type="ORF">SNEC2469_LOCUS14658</name>
</gene>
<reference evidence="2" key="1">
    <citation type="submission" date="2021-02" db="EMBL/GenBank/DDBJ databases">
        <authorList>
            <person name="Dougan E. K."/>
            <person name="Rhodes N."/>
            <person name="Thang M."/>
            <person name="Chan C."/>
        </authorList>
    </citation>
    <scope>NUCLEOTIDE SEQUENCE</scope>
</reference>
<dbReference type="EMBL" id="CAJNJA010023582">
    <property type="protein sequence ID" value="CAE7513159.1"/>
    <property type="molecule type" value="Genomic_DNA"/>
</dbReference>
<dbReference type="Proteomes" id="UP000601435">
    <property type="component" value="Unassembled WGS sequence"/>
</dbReference>
<name>A0A812T2F0_9DINO</name>
<dbReference type="OrthoDB" id="425815at2759"/>
<accession>A0A812T2F0</accession>
<feature type="region of interest" description="Disordered" evidence="1">
    <location>
        <begin position="658"/>
        <end position="713"/>
    </location>
</feature>
<feature type="non-terminal residue" evidence="2">
    <location>
        <position position="739"/>
    </location>
</feature>
<feature type="compositionally biased region" description="Basic and acidic residues" evidence="1">
    <location>
        <begin position="285"/>
        <end position="297"/>
    </location>
</feature>
<feature type="compositionally biased region" description="Basic residues" evidence="1">
    <location>
        <begin position="685"/>
        <end position="697"/>
    </location>
</feature>
<protein>
    <submittedName>
        <fullName evidence="2">Uncharacterized protein</fullName>
    </submittedName>
</protein>
<evidence type="ECO:0000313" key="2">
    <source>
        <dbReference type="EMBL" id="CAE7513159.1"/>
    </source>
</evidence>
<proteinExistence type="predicted"/>
<comment type="caution">
    <text evidence="2">The sequence shown here is derived from an EMBL/GenBank/DDBJ whole genome shotgun (WGS) entry which is preliminary data.</text>
</comment>